<comment type="caution">
    <text evidence="2">The sequence shown here is derived from an EMBL/GenBank/DDBJ whole genome shotgun (WGS) entry which is preliminary data.</text>
</comment>
<dbReference type="Proteomes" id="UP000230790">
    <property type="component" value="Unassembled WGS sequence"/>
</dbReference>
<evidence type="ECO:0000313" key="2">
    <source>
        <dbReference type="EMBL" id="PJF47610.1"/>
    </source>
</evidence>
<evidence type="ECO:0000313" key="3">
    <source>
        <dbReference type="Proteomes" id="UP000230790"/>
    </source>
</evidence>
<evidence type="ECO:0000259" key="1">
    <source>
        <dbReference type="Pfam" id="PF13625"/>
    </source>
</evidence>
<sequence>MGKAPPATHVMTPARTWPVATPFRSNALSLAPVIEAEFSGAQLRELARWLGATPKDHSRAGLVEQVVTALNERIARVAESPDALLEGLSDAQQHFARRLLTARDPEVPVAYSAIADLWTQSAKHPSRSSWPYANRQLTEMLESLRRRALLFPTRAPFPTSAHDSYYQWLPMRRAPVMRWPASAEATTREVAGPSSPTANFLEHFQAFLDAIARSGAALRARLPPHQQAARLSWLRGWEHNADEAERVLRSRPNWAPDPHTGISVPMLSPLAAESLTTLENQTGLPAPQIEFLFAIACALQLIEATDPDAPAPQATDGAGRVRVRNEALEAWLSMDDQQQLRRAWTAWSEQIMDGLEVRSAIGDPKPEPSFRVMRAIGARALTPNLLAAEWCALRRYMVRVLRSLPLDRWIRWDTLQEQLFDFHPECTWTFATKASWWFAYAAKGTRVNLKVLDEWRLTLGAILEHIIRDSLAWFGAVEARPTPAGRLDAFKITPLGEWFIEGREEPPPISVARTSRPIEPIEWLDEYTLRLPPAPDRAALVGVVRRCTEHGSAPFTYTFTAASIERALSEGLSFADVAAQFKRARAPLSRTVSNEFKRIAQRHGRVRVYQSLTVLELADDFAARELAASTSLMQYVVYQLSPRTFVLNAEGLDRLIGELLKKGYTPRVK</sequence>
<reference evidence="2 3" key="1">
    <citation type="submission" date="2017-11" db="EMBL/GenBank/DDBJ databases">
        <title>Evolution of Phototrophy in the Chloroflexi Phylum Driven by Horizontal Gene Transfer.</title>
        <authorList>
            <person name="Ward L.M."/>
            <person name="Hemp J."/>
            <person name="Shih P.M."/>
            <person name="Mcglynn S.E."/>
            <person name="Fischer W."/>
        </authorList>
    </citation>
    <scope>NUCLEOTIDE SEQUENCE [LARGE SCALE GENOMIC DNA]</scope>
    <source>
        <strain evidence="2">JP3_7</strain>
    </source>
</reference>
<feature type="domain" description="Helicase XPB/Ssl2 N-terminal" evidence="1">
    <location>
        <begin position="555"/>
        <end position="636"/>
    </location>
</feature>
<dbReference type="Pfam" id="PF13625">
    <property type="entry name" value="Helicase_C_3"/>
    <property type="match status" value="1"/>
</dbReference>
<gene>
    <name evidence="2" type="ORF">CUN48_07770</name>
</gene>
<dbReference type="InterPro" id="IPR032830">
    <property type="entry name" value="XPB/Ssl2_N"/>
</dbReference>
<dbReference type="EMBL" id="PGTN01000041">
    <property type="protein sequence ID" value="PJF47610.1"/>
    <property type="molecule type" value="Genomic_DNA"/>
</dbReference>
<dbReference type="AlphaFoldDB" id="A0A2M8QCV0"/>
<organism evidence="2 3">
    <name type="scientific">Candidatus Thermofonsia Clade 3 bacterium</name>
    <dbReference type="NCBI Taxonomy" id="2364212"/>
    <lineage>
        <taxon>Bacteria</taxon>
        <taxon>Bacillati</taxon>
        <taxon>Chloroflexota</taxon>
        <taxon>Candidatus Thermofontia</taxon>
        <taxon>Candidatus Thermofonsia Clade 3</taxon>
    </lineage>
</organism>
<accession>A0A2M8QCV0</accession>
<protein>
    <recommendedName>
        <fullName evidence="1">Helicase XPB/Ssl2 N-terminal domain-containing protein</fullName>
    </recommendedName>
</protein>
<proteinExistence type="predicted"/>
<name>A0A2M8QCV0_9CHLR</name>